<proteinExistence type="inferred from homology"/>
<organism evidence="5 6">
    <name type="scientific">Piscinibacter gummiphilus</name>
    <dbReference type="NCBI Taxonomy" id="946333"/>
    <lineage>
        <taxon>Bacteria</taxon>
        <taxon>Pseudomonadati</taxon>
        <taxon>Pseudomonadota</taxon>
        <taxon>Betaproteobacteria</taxon>
        <taxon>Burkholderiales</taxon>
        <taxon>Sphaerotilaceae</taxon>
        <taxon>Piscinibacter</taxon>
    </lineage>
</organism>
<dbReference type="Gene3D" id="3.90.470.20">
    <property type="entry name" value="4'-phosphopantetheinyl transferase domain"/>
    <property type="match status" value="1"/>
</dbReference>
<evidence type="ECO:0000256" key="1">
    <source>
        <dbReference type="ARBA" id="ARBA00010990"/>
    </source>
</evidence>
<comment type="similarity">
    <text evidence="1">Belongs to the P-Pant transferase superfamily. Gsp/Sfp/HetI/AcpT family.</text>
</comment>
<dbReference type="GO" id="GO:0019878">
    <property type="term" value="P:lysine biosynthetic process via aminoadipic acid"/>
    <property type="evidence" value="ECO:0007669"/>
    <property type="project" value="TreeGrafter"/>
</dbReference>
<dbReference type="RefSeq" id="WP_085753353.1">
    <property type="nucleotide sequence ID" value="NZ_BSPR01000015.1"/>
</dbReference>
<dbReference type="InterPro" id="IPR041354">
    <property type="entry name" value="4PPT_N"/>
</dbReference>
<dbReference type="KEGG" id="rgu:A4W93_25750"/>
<dbReference type="Pfam" id="PF01648">
    <property type="entry name" value="ACPS"/>
    <property type="match status" value="1"/>
</dbReference>
<evidence type="ECO:0000313" key="6">
    <source>
        <dbReference type="Proteomes" id="UP000193427"/>
    </source>
</evidence>
<keyword evidence="6" id="KW-1185">Reference proteome</keyword>
<dbReference type="SUPFAM" id="SSF56214">
    <property type="entry name" value="4'-phosphopantetheinyl transferase"/>
    <property type="match status" value="2"/>
</dbReference>
<gene>
    <name evidence="5" type="ORF">A4W93_25750</name>
</gene>
<dbReference type="InterPro" id="IPR008278">
    <property type="entry name" value="4-PPantetheinyl_Trfase_dom"/>
</dbReference>
<dbReference type="Pfam" id="PF17837">
    <property type="entry name" value="4PPT_N"/>
    <property type="match status" value="1"/>
</dbReference>
<dbReference type="InterPro" id="IPR037143">
    <property type="entry name" value="4-PPantetheinyl_Trfase_dom_sf"/>
</dbReference>
<feature type="domain" description="4'-phosphopantetheinyl transferase" evidence="3">
    <location>
        <begin position="110"/>
        <end position="201"/>
    </location>
</feature>
<name>A0A1W6LFM9_9BURK</name>
<dbReference type="PANTHER" id="PTHR12215">
    <property type="entry name" value="PHOSPHOPANTETHEINE TRANSFERASE"/>
    <property type="match status" value="1"/>
</dbReference>
<dbReference type="GO" id="GO:0008897">
    <property type="term" value="F:holo-[acyl-carrier-protein] synthase activity"/>
    <property type="evidence" value="ECO:0007669"/>
    <property type="project" value="InterPro"/>
</dbReference>
<evidence type="ECO:0000313" key="5">
    <source>
        <dbReference type="EMBL" id="ARN23039.1"/>
    </source>
</evidence>
<feature type="domain" description="4'-phosphopantetheinyl transferase N-terminal" evidence="4">
    <location>
        <begin position="36"/>
        <end position="106"/>
    </location>
</feature>
<dbReference type="InterPro" id="IPR050559">
    <property type="entry name" value="P-Pant_transferase_sf"/>
</dbReference>
<dbReference type="GO" id="GO:0005829">
    <property type="term" value="C:cytosol"/>
    <property type="evidence" value="ECO:0007669"/>
    <property type="project" value="TreeGrafter"/>
</dbReference>
<dbReference type="Proteomes" id="UP000193427">
    <property type="component" value="Chromosome"/>
</dbReference>
<accession>A0A1W6LFM9</accession>
<dbReference type="PANTHER" id="PTHR12215:SF10">
    <property type="entry name" value="L-AMINOADIPATE-SEMIALDEHYDE DEHYDROGENASE-PHOSPHOPANTETHEINYL TRANSFERASE"/>
    <property type="match status" value="1"/>
</dbReference>
<keyword evidence="2" id="KW-0808">Transferase</keyword>
<reference evidence="5 6" key="1">
    <citation type="submission" date="2016-04" db="EMBL/GenBank/DDBJ databases">
        <title>Complete genome sequence of natural rubber-degrading, novel Gram-negative bacterium, Rhizobacter gummiphilus strain NS21.</title>
        <authorList>
            <person name="Tabata M."/>
            <person name="Kasai D."/>
            <person name="Fukuda M."/>
        </authorList>
    </citation>
    <scope>NUCLEOTIDE SEQUENCE [LARGE SCALE GENOMIC DNA]</scope>
    <source>
        <strain evidence="5 6">NS21</strain>
    </source>
</reference>
<evidence type="ECO:0000256" key="2">
    <source>
        <dbReference type="ARBA" id="ARBA00022679"/>
    </source>
</evidence>
<dbReference type="EMBL" id="CP015118">
    <property type="protein sequence ID" value="ARN23039.1"/>
    <property type="molecule type" value="Genomic_DNA"/>
</dbReference>
<evidence type="ECO:0000259" key="4">
    <source>
        <dbReference type="Pfam" id="PF17837"/>
    </source>
</evidence>
<protein>
    <submittedName>
        <fullName evidence="5">Uncharacterized protein</fullName>
    </submittedName>
</protein>
<dbReference type="GO" id="GO:0000287">
    <property type="term" value="F:magnesium ion binding"/>
    <property type="evidence" value="ECO:0007669"/>
    <property type="project" value="InterPro"/>
</dbReference>
<sequence length="233" mass="24468">MAALGLTGAVLWLDRIGPLAAEAEAGLLQLLSATEQQRLARISSAKRRAEFLAGRLLLRRLLAATLGGEARDWSLTAADDGPPLVPADAGVRLALSHSGGWVAGAVSATAIGLDVETPGRARDVLALAANVCSPAEQARLTALQGPARDAAFRELWTLKEAWLKRRLEGVAPARLAGVSTRPGGDDAWTWVSPEVTLAWTHADGPPRWHRGEAAFGGRAPTPWGIDDDGAPAY</sequence>
<dbReference type="AlphaFoldDB" id="A0A1W6LFM9"/>
<dbReference type="STRING" id="946333.A4W93_25750"/>
<evidence type="ECO:0000259" key="3">
    <source>
        <dbReference type="Pfam" id="PF01648"/>
    </source>
</evidence>
<dbReference type="OrthoDB" id="9808281at2"/>